<dbReference type="EMBL" id="CACRTZ010000033">
    <property type="protein sequence ID" value="VYU56183.1"/>
    <property type="molecule type" value="Genomic_DNA"/>
</dbReference>
<organism evidence="2">
    <name type="scientific">Phytobacter massiliensis</name>
    <dbReference type="NCBI Taxonomy" id="1485952"/>
    <lineage>
        <taxon>Bacteria</taxon>
        <taxon>Pseudomonadati</taxon>
        <taxon>Pseudomonadota</taxon>
        <taxon>Gammaproteobacteria</taxon>
        <taxon>Enterobacterales</taxon>
        <taxon>Enterobacteriaceae</taxon>
        <taxon>Phytobacter</taxon>
    </lineage>
</organism>
<reference evidence="2" key="1">
    <citation type="submission" date="2019-11" db="EMBL/GenBank/DDBJ databases">
        <authorList>
            <person name="Feng L."/>
        </authorList>
    </citation>
    <scope>NUCLEOTIDE SEQUENCE</scope>
    <source>
        <strain evidence="2">EMassiliensisLFYP7</strain>
    </source>
</reference>
<dbReference type="RefSeq" id="WP_156566526.1">
    <property type="nucleotide sequence ID" value="NZ_CACRTZ010000033.1"/>
</dbReference>
<sequence>MANNDITWVRPEHRAASAAWKKIRDFCKGVEAVKNPGNNYLPLLDPTDKSLRSRKRNEDYLQRAVFYAITGNTKIGLLGLAFRKDPTFSAPEKLSYLLKNADGAGTSIYQQSQLVTENVLEVARDGLYVDYAEGSGQAIILRYLAENIINWRTKRINGRDQLVLVVLRECVEKEDGYAFKDEVQYRELALEEGRFICRVWRRSADVGSGAYVVTSEYQPKPKGKDSWDEIPFTFVGAQNNDPSIDDSPLAALVEINHGHYRNSADYEDSVWFCGQVQPYMTGLDEGWRDHLEKKGVKIGSRSPLLLPREGSFGYAQAQPNMLAKEAMDSKRDYMVQLGARLIEQNTAVKTATQSSSEQTSSTSVLGICVSNVSEAYSLAIGWCAKYLGVGEEQAAYAINQEFIAKVAESGMVTAIVNAWQSGAIRDTDMVRALQKLDLINPADSPDDIIDELHNPNPTLIGGNNGNGK</sequence>
<accession>A0A6N3FXT4</accession>
<protein>
    <recommendedName>
        <fullName evidence="1">DUF4055 domain-containing protein</fullName>
    </recommendedName>
</protein>
<name>A0A6N3FXT4_9ENTR</name>
<dbReference type="InterPro" id="IPR025129">
    <property type="entry name" value="DUF4055"/>
</dbReference>
<gene>
    <name evidence="2" type="ORF">EMLFYP7_02850</name>
</gene>
<evidence type="ECO:0000313" key="2">
    <source>
        <dbReference type="EMBL" id="VYU56183.1"/>
    </source>
</evidence>
<dbReference type="Pfam" id="PF13264">
    <property type="entry name" value="DUF4055"/>
    <property type="match status" value="1"/>
</dbReference>
<dbReference type="AlphaFoldDB" id="A0A6N3FXT4"/>
<feature type="domain" description="DUF4055" evidence="1">
    <location>
        <begin position="248"/>
        <end position="386"/>
    </location>
</feature>
<evidence type="ECO:0000259" key="1">
    <source>
        <dbReference type="Pfam" id="PF13264"/>
    </source>
</evidence>
<proteinExistence type="predicted"/>